<evidence type="ECO:0000256" key="1">
    <source>
        <dbReference type="SAM" id="Phobius"/>
    </source>
</evidence>
<proteinExistence type="predicted"/>
<evidence type="ECO:0000313" key="2">
    <source>
        <dbReference type="EMBL" id="SMX38150.1"/>
    </source>
</evidence>
<reference evidence="3" key="1">
    <citation type="submission" date="2017-05" db="EMBL/GenBank/DDBJ databases">
        <authorList>
            <person name="Rodrigo-Torres L."/>
            <person name="Arahal R. D."/>
            <person name="Lucena T."/>
        </authorList>
    </citation>
    <scope>NUCLEOTIDE SEQUENCE [LARGE SCALE GENOMIC DNA]</scope>
    <source>
        <strain evidence="3">CECT 8868</strain>
    </source>
</reference>
<feature type="transmembrane region" description="Helical" evidence="1">
    <location>
        <begin position="20"/>
        <end position="37"/>
    </location>
</feature>
<evidence type="ECO:0000313" key="3">
    <source>
        <dbReference type="Proteomes" id="UP000203464"/>
    </source>
</evidence>
<dbReference type="OrthoDB" id="9897451at2"/>
<protein>
    <submittedName>
        <fullName evidence="2">Uncharacterized protein</fullName>
    </submittedName>
</protein>
<accession>A0A238K5G2</accession>
<gene>
    <name evidence="2" type="ORF">OCA8868_01706</name>
</gene>
<sequence length="177" mass="20298">MAKRDSIDVVDEVTISPTPSRVWFVFFGVMFYPAVLWNKIRRRTFSKFEEALIAELCSKLPPDQTLILESQLREVNYVSHVCYKRKSEAILFKMRPWGPDLKRKKKFAFTDLTVILATLTILLDGKKCRVDFVCNRGIMSIIEFGIDIRGLSNLSEVEVTNVDTTPQALDDFGQALD</sequence>
<keyword evidence="1" id="KW-1133">Transmembrane helix</keyword>
<keyword evidence="3" id="KW-1185">Reference proteome</keyword>
<keyword evidence="1" id="KW-0812">Transmembrane</keyword>
<keyword evidence="1" id="KW-0472">Membrane</keyword>
<organism evidence="2 3">
    <name type="scientific">Octadecabacter ascidiaceicola</name>
    <dbReference type="NCBI Taxonomy" id="1655543"/>
    <lineage>
        <taxon>Bacteria</taxon>
        <taxon>Pseudomonadati</taxon>
        <taxon>Pseudomonadota</taxon>
        <taxon>Alphaproteobacteria</taxon>
        <taxon>Rhodobacterales</taxon>
        <taxon>Roseobacteraceae</taxon>
        <taxon>Octadecabacter</taxon>
    </lineage>
</organism>
<name>A0A238K5G2_9RHOB</name>
<dbReference type="RefSeq" id="WP_143849574.1">
    <property type="nucleotide sequence ID" value="NZ_FXYD01000002.1"/>
</dbReference>
<dbReference type="Proteomes" id="UP000203464">
    <property type="component" value="Unassembled WGS sequence"/>
</dbReference>
<dbReference type="AlphaFoldDB" id="A0A238K5G2"/>
<dbReference type="EMBL" id="FXYD01000002">
    <property type="protein sequence ID" value="SMX38150.1"/>
    <property type="molecule type" value="Genomic_DNA"/>
</dbReference>